<gene>
    <name evidence="3" type="ORF">ABI908_01580</name>
</gene>
<organism evidence="3 4">
    <name type="scientific">Chromobacterium phragmitis</name>
    <dbReference type="NCBI Taxonomy" id="2202141"/>
    <lineage>
        <taxon>Bacteria</taxon>
        <taxon>Pseudomonadati</taxon>
        <taxon>Pseudomonadota</taxon>
        <taxon>Betaproteobacteria</taxon>
        <taxon>Neisseriales</taxon>
        <taxon>Chromobacteriaceae</taxon>
        <taxon>Chromobacterium</taxon>
    </lineage>
</organism>
<evidence type="ECO:0000256" key="1">
    <source>
        <dbReference type="SAM" id="Phobius"/>
    </source>
</evidence>
<name>A0ABV0INC6_9NEIS</name>
<dbReference type="Pfam" id="PF05227">
    <property type="entry name" value="CHASE3"/>
    <property type="match status" value="1"/>
</dbReference>
<keyword evidence="1" id="KW-1133">Transmembrane helix</keyword>
<feature type="domain" description="CHASE3" evidence="2">
    <location>
        <begin position="41"/>
        <end position="176"/>
    </location>
</feature>
<evidence type="ECO:0000313" key="3">
    <source>
        <dbReference type="EMBL" id="MEO9382806.1"/>
    </source>
</evidence>
<comment type="caution">
    <text evidence="3">The sequence shown here is derived from an EMBL/GenBank/DDBJ whole genome shotgun (WGS) entry which is preliminary data.</text>
</comment>
<dbReference type="EMBL" id="JBDXMI010000001">
    <property type="protein sequence ID" value="MEO9382806.1"/>
    <property type="molecule type" value="Genomic_DNA"/>
</dbReference>
<sequence>MNQNWTFGRKLAFGFAVSSAFLIAIGIAAYWSISVLIATAGSVTHTQKVLEHVSSLVSLMKDAETGQRGYLLTGEPAYLEPFRAAVAGVPVVLSELRALSADNAGQQARINQAEALVGTKFNELKRTIDLRKAGHGNEALKIVLGGEGKKYMDALRAVCDQISRDERALLSKREAEAEASSGNAKITIVTGTILCLLFVVGAGIAIT</sequence>
<feature type="transmembrane region" description="Helical" evidence="1">
    <location>
        <begin position="12"/>
        <end position="33"/>
    </location>
</feature>
<keyword evidence="1" id="KW-0812">Transmembrane</keyword>
<dbReference type="Proteomes" id="UP001462502">
    <property type="component" value="Unassembled WGS sequence"/>
</dbReference>
<feature type="non-terminal residue" evidence="3">
    <location>
        <position position="207"/>
    </location>
</feature>
<evidence type="ECO:0000259" key="2">
    <source>
        <dbReference type="Pfam" id="PF05227"/>
    </source>
</evidence>
<dbReference type="InterPro" id="IPR007891">
    <property type="entry name" value="CHASE3"/>
</dbReference>
<protein>
    <submittedName>
        <fullName evidence="3">CHASE3 domain-containing protein</fullName>
    </submittedName>
</protein>
<proteinExistence type="predicted"/>
<evidence type="ECO:0000313" key="4">
    <source>
        <dbReference type="Proteomes" id="UP001462502"/>
    </source>
</evidence>
<dbReference type="RefSeq" id="WP_347949593.1">
    <property type="nucleotide sequence ID" value="NZ_JBDXMI010000001.1"/>
</dbReference>
<keyword evidence="4" id="KW-1185">Reference proteome</keyword>
<reference evidence="3 4" key="1">
    <citation type="submission" date="2024-05" db="EMBL/GenBank/DDBJ databases">
        <authorList>
            <person name="De Oliveira J.P."/>
            <person name="Noriler S.A."/>
            <person name="De Oliveira A.G."/>
            <person name="Sipoli D.S."/>
        </authorList>
    </citation>
    <scope>NUCLEOTIDE SEQUENCE [LARGE SCALE GENOMIC DNA]</scope>
    <source>
        <strain evidence="3 4">LABIM192</strain>
    </source>
</reference>
<keyword evidence="1" id="KW-0472">Membrane</keyword>
<accession>A0ABV0INC6</accession>
<dbReference type="CDD" id="cd19410">
    <property type="entry name" value="HK9-like_sensor"/>
    <property type="match status" value="1"/>
</dbReference>
<feature type="transmembrane region" description="Helical" evidence="1">
    <location>
        <begin position="186"/>
        <end position="206"/>
    </location>
</feature>